<dbReference type="Pfam" id="PF09945">
    <property type="entry name" value="DUF2177"/>
    <property type="match status" value="1"/>
</dbReference>
<accession>A0A3E2BPI9</accession>
<protein>
    <recommendedName>
        <fullName evidence="4">DUF2177 family protein</fullName>
    </recommendedName>
</protein>
<comment type="caution">
    <text evidence="2">The sequence shown here is derived from an EMBL/GenBank/DDBJ whole genome shotgun (WGS) entry which is preliminary data.</text>
</comment>
<reference evidence="2 3" key="1">
    <citation type="submission" date="2018-08" db="EMBL/GenBank/DDBJ databases">
        <title>Genome analysis of the thermophilic bacterium of the candidate phylum Aminicenantes from deep subsurface aquifer revealed its physiology and ecological role.</title>
        <authorList>
            <person name="Kadnikov V.V."/>
            <person name="Mardanov A.V."/>
            <person name="Beletsky A.V."/>
            <person name="Karnachuk O.V."/>
            <person name="Ravin N.V."/>
        </authorList>
    </citation>
    <scope>NUCLEOTIDE SEQUENCE [LARGE SCALE GENOMIC DNA]</scope>
    <source>
        <strain evidence="2">BY38</strain>
    </source>
</reference>
<evidence type="ECO:0008006" key="4">
    <source>
        <dbReference type="Google" id="ProtNLM"/>
    </source>
</evidence>
<dbReference type="Proteomes" id="UP000257323">
    <property type="component" value="Unassembled WGS sequence"/>
</dbReference>
<keyword evidence="1" id="KW-0472">Membrane</keyword>
<feature type="transmembrane region" description="Helical" evidence="1">
    <location>
        <begin position="117"/>
        <end position="138"/>
    </location>
</feature>
<evidence type="ECO:0000313" key="3">
    <source>
        <dbReference type="Proteomes" id="UP000257323"/>
    </source>
</evidence>
<keyword evidence="1" id="KW-0812">Transmembrane</keyword>
<evidence type="ECO:0000313" key="2">
    <source>
        <dbReference type="EMBL" id="RFT16562.1"/>
    </source>
</evidence>
<feature type="transmembrane region" description="Helical" evidence="1">
    <location>
        <begin position="85"/>
        <end position="105"/>
    </location>
</feature>
<dbReference type="InterPro" id="IPR018687">
    <property type="entry name" value="DUF2177_membr"/>
</dbReference>
<keyword evidence="1" id="KW-1133">Transmembrane helix</keyword>
<proteinExistence type="predicted"/>
<gene>
    <name evidence="2" type="ORF">OP8BY_1740</name>
</gene>
<dbReference type="AlphaFoldDB" id="A0A3E2BPI9"/>
<name>A0A3E2BPI9_9BACT</name>
<dbReference type="EMBL" id="QUAH01000003">
    <property type="protein sequence ID" value="RFT16562.1"/>
    <property type="molecule type" value="Genomic_DNA"/>
</dbReference>
<feature type="transmembrane region" description="Helical" evidence="1">
    <location>
        <begin position="54"/>
        <end position="73"/>
    </location>
</feature>
<evidence type="ECO:0000256" key="1">
    <source>
        <dbReference type="SAM" id="Phobius"/>
    </source>
</evidence>
<sequence length="140" mass="15959">MPQSLKFILLWIITLVLFSLADALWHFGLFGRAYRDDFKVLALLENDRIVFRKAYGFLAQLVLVSCLVLLVLLRDPGNLKISVLVGAMVGFLAITVYGLTNYALMKDWSFRLMVLEVVWGPLIGAWGGLVVSFAYRWLFR</sequence>
<organism evidence="2 3">
    <name type="scientific">Candidatus Saccharicenans subterraneus</name>
    <dbReference type="NCBI Taxonomy" id="2508984"/>
    <lineage>
        <taxon>Bacteria</taxon>
        <taxon>Candidatus Aminicenantota</taxon>
        <taxon>Candidatus Aminicenantia</taxon>
        <taxon>Candidatus Aminicenantales</taxon>
        <taxon>Candidatus Saccharicenantaceae</taxon>
        <taxon>Candidatus Saccharicenans</taxon>
    </lineage>
</organism>